<proteinExistence type="predicted"/>
<organism evidence="1 2">
    <name type="scientific">Solanum verrucosum</name>
    <dbReference type="NCBI Taxonomy" id="315347"/>
    <lineage>
        <taxon>Eukaryota</taxon>
        <taxon>Viridiplantae</taxon>
        <taxon>Streptophyta</taxon>
        <taxon>Embryophyta</taxon>
        <taxon>Tracheophyta</taxon>
        <taxon>Spermatophyta</taxon>
        <taxon>Magnoliopsida</taxon>
        <taxon>eudicotyledons</taxon>
        <taxon>Gunneridae</taxon>
        <taxon>Pentapetalae</taxon>
        <taxon>asterids</taxon>
        <taxon>lamiids</taxon>
        <taxon>Solanales</taxon>
        <taxon>Solanaceae</taxon>
        <taxon>Solanoideae</taxon>
        <taxon>Solaneae</taxon>
        <taxon>Solanum</taxon>
    </lineage>
</organism>
<reference evidence="1" key="1">
    <citation type="submission" date="2023-08" db="EMBL/GenBank/DDBJ databases">
        <title>A de novo genome assembly of Solanum verrucosum Schlechtendal, a Mexican diploid species geographically isolated from the other diploid A-genome species in potato relatives.</title>
        <authorList>
            <person name="Hosaka K."/>
        </authorList>
    </citation>
    <scope>NUCLEOTIDE SEQUENCE</scope>
    <source>
        <tissue evidence="1">Young leaves</tissue>
    </source>
</reference>
<evidence type="ECO:0000313" key="2">
    <source>
        <dbReference type="Proteomes" id="UP001234989"/>
    </source>
</evidence>
<dbReference type="Proteomes" id="UP001234989">
    <property type="component" value="Chromosome 10"/>
</dbReference>
<evidence type="ECO:0000313" key="1">
    <source>
        <dbReference type="EMBL" id="WMV52018.1"/>
    </source>
</evidence>
<keyword evidence="2" id="KW-1185">Reference proteome</keyword>
<dbReference type="AlphaFoldDB" id="A0AAF0UVC5"/>
<accession>A0AAF0UVC5</accession>
<gene>
    <name evidence="1" type="ORF">MTR67_045403</name>
</gene>
<protein>
    <submittedName>
        <fullName evidence="1">Uncharacterized protein</fullName>
    </submittedName>
</protein>
<sequence>MLFYVDGHLLLVDFQEGQRTM</sequence>
<dbReference type="EMBL" id="CP133621">
    <property type="protein sequence ID" value="WMV52018.1"/>
    <property type="molecule type" value="Genomic_DNA"/>
</dbReference>
<name>A0AAF0UVC5_SOLVR</name>